<dbReference type="SMART" id="SM00293">
    <property type="entry name" value="PWWP"/>
    <property type="match status" value="2"/>
</dbReference>
<feature type="compositionally biased region" description="Basic and acidic residues" evidence="17">
    <location>
        <begin position="644"/>
        <end position="677"/>
    </location>
</feature>
<keyword evidence="14" id="KW-0539">Nucleus</keyword>
<dbReference type="GO" id="GO:0008270">
    <property type="term" value="F:zinc ion binding"/>
    <property type="evidence" value="ECO:0007669"/>
    <property type="project" value="UniProtKB-KW"/>
</dbReference>
<feature type="region of interest" description="Disordered" evidence="17">
    <location>
        <begin position="612"/>
        <end position="707"/>
    </location>
</feature>
<comment type="caution">
    <text evidence="23">The sequence shown here is derived from an EMBL/GenBank/DDBJ whole genome shotgun (WGS) entry which is preliminary data.</text>
</comment>
<evidence type="ECO:0000256" key="8">
    <source>
        <dbReference type="ARBA" id="ARBA00022737"/>
    </source>
</evidence>
<feature type="region of interest" description="Disordered" evidence="17">
    <location>
        <begin position="123"/>
        <end position="222"/>
    </location>
</feature>
<dbReference type="SMART" id="SM00249">
    <property type="entry name" value="PHD"/>
    <property type="match status" value="3"/>
</dbReference>
<protein>
    <recommendedName>
        <fullName evidence="25">Nuclear receptor binding SET domain protein 3</fullName>
    </recommendedName>
</protein>
<dbReference type="PROSITE" id="PS50868">
    <property type="entry name" value="POST_SET"/>
    <property type="match status" value="1"/>
</dbReference>
<dbReference type="SMART" id="SM00317">
    <property type="entry name" value="SET"/>
    <property type="match status" value="1"/>
</dbReference>
<dbReference type="Gene3D" id="2.170.270.10">
    <property type="entry name" value="SET domain"/>
    <property type="match status" value="1"/>
</dbReference>
<feature type="domain" description="PWWP" evidence="20">
    <location>
        <begin position="1150"/>
        <end position="1199"/>
    </location>
</feature>
<evidence type="ECO:0000256" key="1">
    <source>
        <dbReference type="ARBA" id="ARBA00004123"/>
    </source>
</evidence>
<keyword evidence="6" id="KW-0949">S-adenosyl-L-methionine</keyword>
<evidence type="ECO:0000256" key="11">
    <source>
        <dbReference type="ARBA" id="ARBA00022853"/>
    </source>
</evidence>
<dbReference type="GO" id="GO:0005634">
    <property type="term" value="C:nucleus"/>
    <property type="evidence" value="ECO:0007669"/>
    <property type="project" value="UniProtKB-SubCell"/>
</dbReference>
<dbReference type="Pfam" id="PF00856">
    <property type="entry name" value="SET"/>
    <property type="match status" value="1"/>
</dbReference>
<feature type="coiled-coil region" evidence="16">
    <location>
        <begin position="1211"/>
        <end position="1241"/>
    </location>
</feature>
<keyword evidence="16" id="KW-0175">Coiled coil</keyword>
<evidence type="ECO:0000313" key="24">
    <source>
        <dbReference type="Proteomes" id="UP001239994"/>
    </source>
</evidence>
<sequence>MDFSFSFMQGIMGNTIQQPPQLIDSANIRQEDVYDVISDPGDEGGAPTYESPLESGFSYPPEDLPVVTNGYPTGIGTYEQQAKFALYSQFPNGSANGYGAIRNFGDHGLLLGEGTVLRTPVVQEKPTSHVSPPPHAHLHHQPHHPHHHHQPPQHQQHHTANPQLTPQPHHHLPPPSHLLPPVYPPPPPLLLPTSPPPPPTQDSAVESNPIAQSAEVTPKKTNSPEIKIKIIKTYQNGREFFESALCGDLLQEVQTSQPFRRRHEQKKEKRKRRSRHTSCLERAGLADPPPSSASPAEGGATLPDQPPASVLKSPKAEPKEPKEEKQVPSVITSTGCCVEYEIGDLVWAKVGTYPWWPCMVSADPQLKVHTRINTRGHREYHVQFFGSVAERAWIHEKRIVVYKGESQFEELQAETLRKTTNPTERHKGAVTRSSRVECRCMTVYERVCSPCPVRPRQLLKPQSQRERAQWEVGVGHAEAALLMTQEERNENYTFIYIDKQPSEDADPMTSPTRVRKGVRAERRSRRSKSGASSREEPSARRQQPRRQCSATSGEELSSPGQREEEPEQSPEMEPRPQAPSPPPVRTPWRTAAARKLLPLSITMKKLNVEIIKCDWQLPKEKAEPPKEAGREERGGDHAQSPEGSSDKAEVETCSSEEERTAWSDPESGEHGSESTDRKQRRCGRSRSESEKSVEPIPKKKVKKEQVEPHAHICPQSCVPTPTSVPRAVSPRPRLSPELCAHAHAHVCPQSCVPTPTSVPRAVCPRPRPRLSPELCPHAHVCPQSCVPTPTPTSVPRAVSPRPRLSPELCPHAHAEAAPQMDFKTGSQKAGASEISDSCKPLKKRSRASTDVEMVSSLYRDTSDSDSRGLNDPQSGFGKRSDSPTTLDADGSDAQSVDSTVSRQGNGSSKKDTVCQVCETFGESLLCCEGDCDRLFHPECLASSGASDGEPICTECRTGSHPCFSCKVADGEVKRCLVSGCGRYYHETCARKYPGTAPEPRGLRCPQHSCATCCLERDLHKASKGRLMRCVRCPVAYHVGDGCVAAGSVILTPHVIICSSHSSTRRNGHLSSPVNVGWCFVCSRGLLVHEHTDSVLSSCTFKCHYLLTESDRADLMKFPMIPSPSPAAKKNLGKVGVATPQIEHHYSFWLWWPAEICNPRLVPSNIQSLKHDIGDFPVFFFGSHDYYWVQQGRVFPYVESDRNFAEGQVGINKTFKKALEEAARRFQELKAQRETKEALEQERSARRPPPYKLIKVNKPVGKVQVHVADLSEIPRCICRPTDERPCGQDSQCLNRMLQYECHPQVCPAGEHCHNQNFSRRCYPDTQIFKTPSRGWGLKAKQDLKKGVFVMEYVGELIDSEECRQRISHAHKNNVTNFYMLTLTKDRVIDAGPKGNLSRFMNHSCDPNCETQKWTVNGDIRIGLFTLCDIPADTELTFNYNLDCLGNGKTSCHCGADNCSGFLGVRPKSAIVMEKEEKVKNSKLKAKKRRLRSEGKQTLESCYSCGQDGELVLCDRKDCPKAYHLLCLNLTKPPHGRWECPWHQCSVCQCPASSFCHFCPASFCPEHESGQLALSAQDSQPCCTNHDPERVPRLPGPAHLSQSAVKEEPSEPGEDEEEMDEGDGDGERKGTRGKEERVTEV</sequence>
<dbReference type="PROSITE" id="PS50812">
    <property type="entry name" value="PWWP"/>
    <property type="match status" value="2"/>
</dbReference>
<evidence type="ECO:0000313" key="23">
    <source>
        <dbReference type="EMBL" id="KAK1800562.1"/>
    </source>
</evidence>
<feature type="compositionally biased region" description="Pro residues" evidence="17">
    <location>
        <begin position="576"/>
        <end position="585"/>
    </location>
</feature>
<keyword evidence="13" id="KW-0804">Transcription</keyword>
<feature type="domain" description="PHD-type" evidence="18">
    <location>
        <begin position="911"/>
        <end position="958"/>
    </location>
</feature>
<evidence type="ECO:0000256" key="9">
    <source>
        <dbReference type="ARBA" id="ARBA00022771"/>
    </source>
</evidence>
<keyword evidence="10" id="KW-0862">Zinc</keyword>
<dbReference type="SUPFAM" id="SSF63748">
    <property type="entry name" value="Tudor/PWWP/MBT"/>
    <property type="match status" value="2"/>
</dbReference>
<evidence type="ECO:0000259" key="21">
    <source>
        <dbReference type="PROSITE" id="PS50868"/>
    </source>
</evidence>
<dbReference type="InterPro" id="IPR001214">
    <property type="entry name" value="SET_dom"/>
</dbReference>
<dbReference type="InterPro" id="IPR001965">
    <property type="entry name" value="Znf_PHD"/>
</dbReference>
<keyword evidence="7" id="KW-0479">Metal-binding</keyword>
<dbReference type="InterPro" id="IPR013083">
    <property type="entry name" value="Znf_RING/FYVE/PHD"/>
</dbReference>
<dbReference type="PANTHER" id="PTHR22884">
    <property type="entry name" value="SET DOMAIN PROTEINS"/>
    <property type="match status" value="1"/>
</dbReference>
<evidence type="ECO:0000256" key="16">
    <source>
        <dbReference type="SAM" id="Coils"/>
    </source>
</evidence>
<evidence type="ECO:0000256" key="10">
    <source>
        <dbReference type="ARBA" id="ARBA00022833"/>
    </source>
</evidence>
<dbReference type="InterPro" id="IPR019787">
    <property type="entry name" value="Znf_PHD-finger"/>
</dbReference>
<dbReference type="Pfam" id="PF22908">
    <property type="entry name" value="PHD_NSD"/>
    <property type="match status" value="1"/>
</dbReference>
<evidence type="ECO:0000256" key="12">
    <source>
        <dbReference type="ARBA" id="ARBA00023015"/>
    </source>
</evidence>
<dbReference type="GO" id="GO:0140938">
    <property type="term" value="F:histone H3 methyltransferase activity"/>
    <property type="evidence" value="ECO:0007669"/>
    <property type="project" value="UniProtKB-ARBA"/>
</dbReference>
<dbReference type="InterPro" id="IPR059153">
    <property type="entry name" value="NSD_PHD-1st"/>
</dbReference>
<feature type="domain" description="Post-SET" evidence="21">
    <location>
        <begin position="1446"/>
        <end position="1462"/>
    </location>
</feature>
<feature type="domain" description="PWWP" evidence="20">
    <location>
        <begin position="342"/>
        <end position="405"/>
    </location>
</feature>
<dbReference type="InterPro" id="IPR041306">
    <property type="entry name" value="C5HCH"/>
</dbReference>
<evidence type="ECO:0008006" key="25">
    <source>
        <dbReference type="Google" id="ProtNLM"/>
    </source>
</evidence>
<feature type="compositionally biased region" description="Basic and acidic residues" evidence="17">
    <location>
        <begin position="617"/>
        <end position="636"/>
    </location>
</feature>
<feature type="compositionally biased region" description="Low complexity" evidence="17">
    <location>
        <begin position="787"/>
        <end position="800"/>
    </location>
</feature>
<dbReference type="FunFam" id="3.30.40.10:FF:000205">
    <property type="entry name" value="Histone-lysine N-methyltransferase"/>
    <property type="match status" value="1"/>
</dbReference>
<dbReference type="Pfam" id="PF23004">
    <property type="entry name" value="PHDvar_NSD"/>
    <property type="match status" value="1"/>
</dbReference>
<evidence type="ECO:0000256" key="3">
    <source>
        <dbReference type="ARBA" id="ARBA00022454"/>
    </source>
</evidence>
<dbReference type="PROSITE" id="PS50016">
    <property type="entry name" value="ZF_PHD_2"/>
    <property type="match status" value="2"/>
</dbReference>
<organism evidence="23 24">
    <name type="scientific">Electrophorus voltai</name>
    <dbReference type="NCBI Taxonomy" id="2609070"/>
    <lineage>
        <taxon>Eukaryota</taxon>
        <taxon>Metazoa</taxon>
        <taxon>Chordata</taxon>
        <taxon>Craniata</taxon>
        <taxon>Vertebrata</taxon>
        <taxon>Euteleostomi</taxon>
        <taxon>Actinopterygii</taxon>
        <taxon>Neopterygii</taxon>
        <taxon>Teleostei</taxon>
        <taxon>Ostariophysi</taxon>
        <taxon>Gymnotiformes</taxon>
        <taxon>Gymnotoidei</taxon>
        <taxon>Gymnotidae</taxon>
        <taxon>Electrophorus</taxon>
    </lineage>
</organism>
<keyword evidence="3" id="KW-0158">Chromosome</keyword>
<feature type="compositionally biased region" description="Polar residues" evidence="17">
    <location>
        <begin position="892"/>
        <end position="907"/>
    </location>
</feature>
<evidence type="ECO:0000259" key="18">
    <source>
        <dbReference type="PROSITE" id="PS50016"/>
    </source>
</evidence>
<feature type="domain" description="AWS" evidence="22">
    <location>
        <begin position="1270"/>
        <end position="1320"/>
    </location>
</feature>
<dbReference type="PROSITE" id="PS51215">
    <property type="entry name" value="AWS"/>
    <property type="match status" value="1"/>
</dbReference>
<dbReference type="SMART" id="SM00508">
    <property type="entry name" value="PostSET"/>
    <property type="match status" value="1"/>
</dbReference>
<dbReference type="InterPro" id="IPR050777">
    <property type="entry name" value="SET2_Histone-Lys_MeTrsfase"/>
</dbReference>
<dbReference type="Pfam" id="PF00855">
    <property type="entry name" value="PWWP"/>
    <property type="match status" value="2"/>
</dbReference>
<feature type="compositionally biased region" description="Basic residues" evidence="17">
    <location>
        <begin position="136"/>
        <end position="157"/>
    </location>
</feature>
<dbReference type="Gene3D" id="3.30.40.10">
    <property type="entry name" value="Zinc/RING finger domain, C3HC4 (zinc finger)"/>
    <property type="match status" value="3"/>
</dbReference>
<accession>A0AAD8ZJH4</accession>
<dbReference type="Pfam" id="PF23011">
    <property type="entry name" value="PHD-1st_NSD"/>
    <property type="match status" value="1"/>
</dbReference>
<evidence type="ECO:0000256" key="13">
    <source>
        <dbReference type="ARBA" id="ARBA00023163"/>
    </source>
</evidence>
<evidence type="ECO:0000259" key="19">
    <source>
        <dbReference type="PROSITE" id="PS50280"/>
    </source>
</evidence>
<feature type="domain" description="SET" evidence="19">
    <location>
        <begin position="1322"/>
        <end position="1439"/>
    </location>
</feature>
<dbReference type="PROSITE" id="PS50280">
    <property type="entry name" value="SET"/>
    <property type="match status" value="1"/>
</dbReference>
<feature type="region of interest" description="Disordered" evidence="17">
    <location>
        <begin position="787"/>
        <end position="910"/>
    </location>
</feature>
<name>A0AAD8ZJH4_9TELE</name>
<dbReference type="GO" id="GO:0005694">
    <property type="term" value="C:chromosome"/>
    <property type="evidence" value="ECO:0007669"/>
    <property type="project" value="UniProtKB-SubCell"/>
</dbReference>
<keyword evidence="5" id="KW-0808">Transferase</keyword>
<evidence type="ECO:0000256" key="14">
    <source>
        <dbReference type="ARBA" id="ARBA00023242"/>
    </source>
</evidence>
<dbReference type="GO" id="GO:0032259">
    <property type="term" value="P:methylation"/>
    <property type="evidence" value="ECO:0007669"/>
    <property type="project" value="UniProtKB-KW"/>
</dbReference>
<feature type="compositionally biased region" description="Basic and acidic residues" evidence="17">
    <location>
        <begin position="1623"/>
        <end position="1639"/>
    </location>
</feature>
<feature type="region of interest" description="Disordered" evidence="17">
    <location>
        <begin position="501"/>
        <end position="589"/>
    </location>
</feature>
<dbReference type="SUPFAM" id="SSF57903">
    <property type="entry name" value="FYVE/PHD zinc finger"/>
    <property type="match status" value="2"/>
</dbReference>
<feature type="compositionally biased region" description="Basic and acidic residues" evidence="17">
    <location>
        <begin position="685"/>
        <end position="707"/>
    </location>
</feature>
<evidence type="ECO:0000256" key="15">
    <source>
        <dbReference type="PROSITE-ProRule" id="PRU00146"/>
    </source>
</evidence>
<gene>
    <name evidence="23" type="ORF">P4O66_005504</name>
</gene>
<dbReference type="InterPro" id="IPR011011">
    <property type="entry name" value="Znf_FYVE_PHD"/>
</dbReference>
<evidence type="ECO:0000256" key="4">
    <source>
        <dbReference type="ARBA" id="ARBA00022603"/>
    </source>
</evidence>
<dbReference type="GO" id="GO:0016279">
    <property type="term" value="F:protein-lysine N-methyltransferase activity"/>
    <property type="evidence" value="ECO:0007669"/>
    <property type="project" value="UniProtKB-ARBA"/>
</dbReference>
<dbReference type="InterPro" id="IPR003616">
    <property type="entry name" value="Post-SET_dom"/>
</dbReference>
<dbReference type="InterPro" id="IPR055198">
    <property type="entry name" value="NSD_PHD"/>
</dbReference>
<dbReference type="SMART" id="SM00570">
    <property type="entry name" value="AWS"/>
    <property type="match status" value="1"/>
</dbReference>
<dbReference type="InterPro" id="IPR006560">
    <property type="entry name" value="AWS_dom"/>
</dbReference>
<dbReference type="InterPro" id="IPR000313">
    <property type="entry name" value="PWWP_dom"/>
</dbReference>
<dbReference type="Proteomes" id="UP001239994">
    <property type="component" value="Unassembled WGS sequence"/>
</dbReference>
<dbReference type="SUPFAM" id="SSF82199">
    <property type="entry name" value="SET domain"/>
    <property type="match status" value="1"/>
</dbReference>
<keyword evidence="24" id="KW-1185">Reference proteome</keyword>
<feature type="region of interest" description="Disordered" evidence="17">
    <location>
        <begin position="1581"/>
        <end position="1639"/>
    </location>
</feature>
<feature type="compositionally biased region" description="Basic residues" evidence="17">
    <location>
        <begin position="513"/>
        <end position="528"/>
    </location>
</feature>
<dbReference type="CDD" id="cd19173">
    <property type="entry name" value="SET_NSD"/>
    <property type="match status" value="1"/>
</dbReference>
<dbReference type="InterPro" id="IPR047527">
    <property type="entry name" value="PHD5_NSD3"/>
</dbReference>
<evidence type="ECO:0000256" key="2">
    <source>
        <dbReference type="ARBA" id="ARBA00004286"/>
    </source>
</evidence>
<evidence type="ECO:0000256" key="5">
    <source>
        <dbReference type="ARBA" id="ARBA00022679"/>
    </source>
</evidence>
<keyword evidence="8" id="KW-0677">Repeat</keyword>
<feature type="region of interest" description="Disordered" evidence="17">
    <location>
        <begin position="257"/>
        <end position="328"/>
    </location>
</feature>
<dbReference type="Pfam" id="PF17907">
    <property type="entry name" value="AWS"/>
    <property type="match status" value="1"/>
</dbReference>
<keyword evidence="4" id="KW-0489">Methyltransferase</keyword>
<reference evidence="23" key="1">
    <citation type="submission" date="2023-03" db="EMBL/GenBank/DDBJ databases">
        <title>Electrophorus voltai genome.</title>
        <authorList>
            <person name="Bian C."/>
        </authorList>
    </citation>
    <scope>NUCLEOTIDE SEQUENCE</scope>
    <source>
        <strain evidence="23">CB-2022</strain>
        <tissue evidence="23">Muscle</tissue>
    </source>
</reference>
<keyword evidence="12" id="KW-0805">Transcription regulation</keyword>
<feature type="domain" description="PHD-type" evidence="18">
    <location>
        <begin position="1497"/>
        <end position="1544"/>
    </location>
</feature>
<proteinExistence type="predicted"/>
<evidence type="ECO:0000259" key="22">
    <source>
        <dbReference type="PROSITE" id="PS51215"/>
    </source>
</evidence>
<dbReference type="EMBL" id="JAROKS010000010">
    <property type="protein sequence ID" value="KAK1800562.1"/>
    <property type="molecule type" value="Genomic_DNA"/>
</dbReference>
<evidence type="ECO:0000256" key="6">
    <source>
        <dbReference type="ARBA" id="ARBA00022691"/>
    </source>
</evidence>
<feature type="compositionally biased region" description="Polar residues" evidence="17">
    <location>
        <begin position="201"/>
        <end position="222"/>
    </location>
</feature>
<feature type="compositionally biased region" description="Acidic residues" evidence="17">
    <location>
        <begin position="1608"/>
        <end position="1622"/>
    </location>
</feature>
<dbReference type="Gene3D" id="2.30.30.140">
    <property type="match status" value="2"/>
</dbReference>
<dbReference type="InterPro" id="IPR055197">
    <property type="entry name" value="PHDvar_NSD"/>
</dbReference>
<dbReference type="Pfam" id="PF17982">
    <property type="entry name" value="C5HCH"/>
    <property type="match status" value="1"/>
</dbReference>
<evidence type="ECO:0000259" key="20">
    <source>
        <dbReference type="PROSITE" id="PS50812"/>
    </source>
</evidence>
<evidence type="ECO:0000256" key="17">
    <source>
        <dbReference type="SAM" id="MobiDB-lite"/>
    </source>
</evidence>
<feature type="compositionally biased region" description="Basic and acidic residues" evidence="17">
    <location>
        <begin position="314"/>
        <end position="326"/>
    </location>
</feature>
<feature type="compositionally biased region" description="Polar residues" evidence="17">
    <location>
        <begin position="545"/>
        <end position="555"/>
    </location>
</feature>
<feature type="compositionally biased region" description="Basic residues" evidence="17">
    <location>
        <begin position="259"/>
        <end position="276"/>
    </location>
</feature>
<dbReference type="CDD" id="cd15661">
    <property type="entry name" value="PHD5_NSD3"/>
    <property type="match status" value="1"/>
</dbReference>
<keyword evidence="11" id="KW-0156">Chromatin regulator</keyword>
<evidence type="ECO:0000256" key="7">
    <source>
        <dbReference type="ARBA" id="ARBA00022723"/>
    </source>
</evidence>
<dbReference type="InterPro" id="IPR046341">
    <property type="entry name" value="SET_dom_sf"/>
</dbReference>
<comment type="subcellular location">
    <subcellularLocation>
        <location evidence="2">Chromosome</location>
    </subcellularLocation>
    <subcellularLocation>
        <location evidence="1">Nucleus</location>
    </subcellularLocation>
</comment>
<feature type="compositionally biased region" description="Pro residues" evidence="17">
    <location>
        <begin position="173"/>
        <end position="200"/>
    </location>
</feature>
<dbReference type="FunFam" id="3.30.40.10:FF:000025">
    <property type="entry name" value="Histone-lysine N-methyltransferase"/>
    <property type="match status" value="1"/>
</dbReference>
<dbReference type="FunFam" id="2.170.270.10:FF:000002">
    <property type="entry name" value="Histone-lysine N-methyltransferase"/>
    <property type="match status" value="1"/>
</dbReference>
<keyword evidence="9 15" id="KW-0863">Zinc-finger</keyword>